<organism evidence="1 2">
    <name type="scientific">Rhodoferax ferrireducens</name>
    <dbReference type="NCBI Taxonomy" id="192843"/>
    <lineage>
        <taxon>Bacteria</taxon>
        <taxon>Pseudomonadati</taxon>
        <taxon>Pseudomonadota</taxon>
        <taxon>Betaproteobacteria</taxon>
        <taxon>Burkholderiales</taxon>
        <taxon>Comamonadaceae</taxon>
        <taxon>Rhodoferax</taxon>
    </lineage>
</organism>
<accession>A0ABU2CAB4</accession>
<protein>
    <submittedName>
        <fullName evidence="1">Uncharacterized protein</fullName>
    </submittedName>
</protein>
<evidence type="ECO:0000313" key="2">
    <source>
        <dbReference type="Proteomes" id="UP001180487"/>
    </source>
</evidence>
<dbReference type="Proteomes" id="UP001180487">
    <property type="component" value="Unassembled WGS sequence"/>
</dbReference>
<name>A0ABU2CAB4_9BURK</name>
<dbReference type="EMBL" id="JAVDXT010000002">
    <property type="protein sequence ID" value="MDR7378276.1"/>
    <property type="molecule type" value="Genomic_DNA"/>
</dbReference>
<sequence>MNNSKNDYKRIKRGKLPGQIGDDAIHRLLEGKDIALRLTPAELDVRTAVRDGKMIREPTIKKTRAVLKERTRNAVKKELE</sequence>
<dbReference type="RefSeq" id="WP_310374254.1">
    <property type="nucleotide sequence ID" value="NZ_JAVDXT010000002.1"/>
</dbReference>
<comment type="caution">
    <text evidence="1">The sequence shown here is derived from an EMBL/GenBank/DDBJ whole genome shotgun (WGS) entry which is preliminary data.</text>
</comment>
<reference evidence="1 2" key="1">
    <citation type="submission" date="2023-07" db="EMBL/GenBank/DDBJ databases">
        <title>Sorghum-associated microbial communities from plants grown in Nebraska, USA.</title>
        <authorList>
            <person name="Schachtman D."/>
        </authorList>
    </citation>
    <scope>NUCLEOTIDE SEQUENCE [LARGE SCALE GENOMIC DNA]</scope>
    <source>
        <strain evidence="1 2">BE313</strain>
    </source>
</reference>
<evidence type="ECO:0000313" key="1">
    <source>
        <dbReference type="EMBL" id="MDR7378276.1"/>
    </source>
</evidence>
<keyword evidence="2" id="KW-1185">Reference proteome</keyword>
<proteinExistence type="predicted"/>
<gene>
    <name evidence="1" type="ORF">J2X19_002955</name>
</gene>